<feature type="compositionally biased region" description="Low complexity" evidence="1">
    <location>
        <begin position="169"/>
        <end position="195"/>
    </location>
</feature>
<proteinExistence type="predicted"/>
<sequence length="237" mass="24430">MHIQAVLFLLHFVLFANAGVYFIQPETGSSCAAGHSCVLSWLDDGDAPSIPSIGVLVQAIPPLNVATVHSIQFTPNAQAGPNSDSYYIAFISTNEKVNGSQYAAFSPFFTLTGMSGSFSSPLASATDTFSVPASLSRTGSLSNVTITVGNPISTATQSTPPPSAPPSSAPSSSKSQTLSSSLTPASTSTTSASTPASTFDRILDILTIHSLDSASVFLTPLSLPILAVLSLCAVMFY</sequence>
<reference evidence="4" key="1">
    <citation type="submission" date="2023-03" db="EMBL/GenBank/DDBJ databases">
        <title>Massive genome expansion in bonnet fungi (Mycena s.s.) driven by repeated elements and novel gene families across ecological guilds.</title>
        <authorList>
            <consortium name="Lawrence Berkeley National Laboratory"/>
            <person name="Harder C.B."/>
            <person name="Miyauchi S."/>
            <person name="Viragh M."/>
            <person name="Kuo A."/>
            <person name="Thoen E."/>
            <person name="Andreopoulos B."/>
            <person name="Lu D."/>
            <person name="Skrede I."/>
            <person name="Drula E."/>
            <person name="Henrissat B."/>
            <person name="Morin E."/>
            <person name="Kohler A."/>
            <person name="Barry K."/>
            <person name="LaButti K."/>
            <person name="Morin E."/>
            <person name="Salamov A."/>
            <person name="Lipzen A."/>
            <person name="Mereny Z."/>
            <person name="Hegedus B."/>
            <person name="Baldrian P."/>
            <person name="Stursova M."/>
            <person name="Weitz H."/>
            <person name="Taylor A."/>
            <person name="Grigoriev I.V."/>
            <person name="Nagy L.G."/>
            <person name="Martin F."/>
            <person name="Kauserud H."/>
        </authorList>
    </citation>
    <scope>NUCLEOTIDE SEQUENCE</scope>
    <source>
        <strain evidence="4">CBHHK182m</strain>
    </source>
</reference>
<keyword evidence="3" id="KW-0732">Signal</keyword>
<dbReference type="EMBL" id="JARKIB010000003">
    <property type="protein sequence ID" value="KAJ7783006.1"/>
    <property type="molecule type" value="Genomic_DNA"/>
</dbReference>
<evidence type="ECO:0000313" key="4">
    <source>
        <dbReference type="EMBL" id="KAJ7783006.1"/>
    </source>
</evidence>
<dbReference type="GO" id="GO:0042546">
    <property type="term" value="P:cell wall biogenesis"/>
    <property type="evidence" value="ECO:0007669"/>
    <property type="project" value="InterPro"/>
</dbReference>
<keyword evidence="5" id="KW-1185">Reference proteome</keyword>
<evidence type="ECO:0000256" key="3">
    <source>
        <dbReference type="SAM" id="SignalP"/>
    </source>
</evidence>
<organism evidence="4 5">
    <name type="scientific">Mycena metata</name>
    <dbReference type="NCBI Taxonomy" id="1033252"/>
    <lineage>
        <taxon>Eukaryota</taxon>
        <taxon>Fungi</taxon>
        <taxon>Dikarya</taxon>
        <taxon>Basidiomycota</taxon>
        <taxon>Agaricomycotina</taxon>
        <taxon>Agaricomycetes</taxon>
        <taxon>Agaricomycetidae</taxon>
        <taxon>Agaricales</taxon>
        <taxon>Marasmiineae</taxon>
        <taxon>Mycenaceae</taxon>
        <taxon>Mycena</taxon>
    </lineage>
</organism>
<feature type="region of interest" description="Disordered" evidence="1">
    <location>
        <begin position="151"/>
        <end position="195"/>
    </location>
</feature>
<dbReference type="PANTHER" id="PTHR28154">
    <property type="entry name" value="CELL WALL SYNTHESIS PROTEIN KNH1-RELATED"/>
    <property type="match status" value="1"/>
</dbReference>
<dbReference type="PANTHER" id="PTHR28154:SF1">
    <property type="entry name" value="CELL WALL SYNTHESIS PROTEIN KNH1-RELATED"/>
    <property type="match status" value="1"/>
</dbReference>
<feature type="signal peptide" evidence="3">
    <location>
        <begin position="1"/>
        <end position="18"/>
    </location>
</feature>
<dbReference type="Proteomes" id="UP001215598">
    <property type="component" value="Unassembled WGS sequence"/>
</dbReference>
<comment type="caution">
    <text evidence="4">The sequence shown here is derived from an EMBL/GenBank/DDBJ whole genome shotgun (WGS) entry which is preliminary data.</text>
</comment>
<keyword evidence="2" id="KW-0472">Membrane</keyword>
<gene>
    <name evidence="4" type="ORF">B0H16DRAFT_1495006</name>
</gene>
<dbReference type="GO" id="GO:0031505">
    <property type="term" value="P:fungal-type cell wall organization"/>
    <property type="evidence" value="ECO:0007669"/>
    <property type="project" value="TreeGrafter"/>
</dbReference>
<dbReference type="GO" id="GO:0005576">
    <property type="term" value="C:extracellular region"/>
    <property type="evidence" value="ECO:0007669"/>
    <property type="project" value="TreeGrafter"/>
</dbReference>
<keyword evidence="2" id="KW-1133">Transmembrane helix</keyword>
<dbReference type="AlphaFoldDB" id="A0AAD7KCX0"/>
<feature type="chain" id="PRO_5042032635" evidence="3">
    <location>
        <begin position="19"/>
        <end position="237"/>
    </location>
</feature>
<evidence type="ECO:0000313" key="5">
    <source>
        <dbReference type="Proteomes" id="UP001215598"/>
    </source>
</evidence>
<accession>A0AAD7KCX0</accession>
<protein>
    <submittedName>
        <fullName evidence="4">Uncharacterized protein</fullName>
    </submittedName>
</protein>
<dbReference type="InterPro" id="IPR045328">
    <property type="entry name" value="Kre9/Knh1"/>
</dbReference>
<evidence type="ECO:0000256" key="2">
    <source>
        <dbReference type="SAM" id="Phobius"/>
    </source>
</evidence>
<feature type="compositionally biased region" description="Pro residues" evidence="1">
    <location>
        <begin position="159"/>
        <end position="168"/>
    </location>
</feature>
<feature type="transmembrane region" description="Helical" evidence="2">
    <location>
        <begin position="216"/>
        <end position="236"/>
    </location>
</feature>
<keyword evidence="2" id="KW-0812">Transmembrane</keyword>
<evidence type="ECO:0000256" key="1">
    <source>
        <dbReference type="SAM" id="MobiDB-lite"/>
    </source>
</evidence>
<name>A0AAD7KCX0_9AGAR</name>
<dbReference type="GO" id="GO:0006078">
    <property type="term" value="P:(1-&gt;6)-beta-D-glucan biosynthetic process"/>
    <property type="evidence" value="ECO:0007669"/>
    <property type="project" value="InterPro"/>
</dbReference>